<keyword evidence="3" id="KW-1185">Reference proteome</keyword>
<sequence length="163" mass="18551">MGEVSKMIKILMFILFLYIGTLVPIQSTYASKPNISIDDVKGKMPFEVLVPQVRDKEWKLIVNPYEKQNENDPKDLGIHYVKNENLMITSSSAEIGENLHFTEEKIVDINGNKGYFTKWGAPSKGQKGGLLVWIQGNTLCKMTSFTLDEDEMIKYAKSMRPID</sequence>
<feature type="domain" description="DUF4367" evidence="1">
    <location>
        <begin position="66"/>
        <end position="159"/>
    </location>
</feature>
<comment type="caution">
    <text evidence="2">The sequence shown here is derived from an EMBL/GenBank/DDBJ whole genome shotgun (WGS) entry which is preliminary data.</text>
</comment>
<gene>
    <name evidence="2" type="ORF">GC097_20235</name>
</gene>
<dbReference type="InterPro" id="IPR025377">
    <property type="entry name" value="DUF4367"/>
</dbReference>
<reference evidence="2 3" key="1">
    <citation type="submission" date="2019-10" db="EMBL/GenBank/DDBJ databases">
        <title>Description of Paenibacillus pedi sp. nov.</title>
        <authorList>
            <person name="Carlier A."/>
            <person name="Qi S."/>
        </authorList>
    </citation>
    <scope>NUCLEOTIDE SEQUENCE [LARGE SCALE GENOMIC DNA]</scope>
    <source>
        <strain evidence="2 3">LMG 31457</strain>
    </source>
</reference>
<protein>
    <submittedName>
        <fullName evidence="2">DUF4367 domain-containing protein</fullName>
    </submittedName>
</protein>
<dbReference type="EMBL" id="WHNZ01000042">
    <property type="protein sequence ID" value="NOV02340.1"/>
    <property type="molecule type" value="Genomic_DNA"/>
</dbReference>
<name>A0ABX1ZUL1_9BACL</name>
<evidence type="ECO:0000313" key="3">
    <source>
        <dbReference type="Proteomes" id="UP000618579"/>
    </source>
</evidence>
<organism evidence="2 3">
    <name type="scientific">Paenibacillus planticolens</name>
    <dbReference type="NCBI Taxonomy" id="2654976"/>
    <lineage>
        <taxon>Bacteria</taxon>
        <taxon>Bacillati</taxon>
        <taxon>Bacillota</taxon>
        <taxon>Bacilli</taxon>
        <taxon>Bacillales</taxon>
        <taxon>Paenibacillaceae</taxon>
        <taxon>Paenibacillus</taxon>
    </lineage>
</organism>
<evidence type="ECO:0000259" key="1">
    <source>
        <dbReference type="Pfam" id="PF14285"/>
    </source>
</evidence>
<accession>A0ABX1ZUL1</accession>
<evidence type="ECO:0000313" key="2">
    <source>
        <dbReference type="EMBL" id="NOV02340.1"/>
    </source>
</evidence>
<proteinExistence type="predicted"/>
<dbReference type="Pfam" id="PF14285">
    <property type="entry name" value="DUF4367"/>
    <property type="match status" value="1"/>
</dbReference>
<dbReference type="Proteomes" id="UP000618579">
    <property type="component" value="Unassembled WGS sequence"/>
</dbReference>